<dbReference type="PROSITE" id="PS51296">
    <property type="entry name" value="RIESKE"/>
    <property type="match status" value="1"/>
</dbReference>
<evidence type="ECO:0000256" key="1">
    <source>
        <dbReference type="ARBA" id="ARBA00022714"/>
    </source>
</evidence>
<dbReference type="EMBL" id="JBHTJG010000006">
    <property type="protein sequence ID" value="MFD0947373.1"/>
    <property type="molecule type" value="Genomic_DNA"/>
</dbReference>
<evidence type="ECO:0000256" key="3">
    <source>
        <dbReference type="ARBA" id="ARBA00023002"/>
    </source>
</evidence>
<name>A0ABW3HB20_9SPHN</name>
<dbReference type="InterPro" id="IPR050584">
    <property type="entry name" value="Cholesterol_7-desaturase"/>
</dbReference>
<dbReference type="RefSeq" id="WP_264944848.1">
    <property type="nucleotide sequence ID" value="NZ_JAPDRA010000006.1"/>
</dbReference>
<protein>
    <submittedName>
        <fullName evidence="7">Rieske 2Fe-2S domain-containing protein</fullName>
    </submittedName>
</protein>
<evidence type="ECO:0000259" key="6">
    <source>
        <dbReference type="PROSITE" id="PS51296"/>
    </source>
</evidence>
<dbReference type="Pfam" id="PF00355">
    <property type="entry name" value="Rieske"/>
    <property type="match status" value="1"/>
</dbReference>
<organism evidence="7 8">
    <name type="scientific">Sphingomonas canadensis</name>
    <dbReference type="NCBI Taxonomy" id="1219257"/>
    <lineage>
        <taxon>Bacteria</taxon>
        <taxon>Pseudomonadati</taxon>
        <taxon>Pseudomonadota</taxon>
        <taxon>Alphaproteobacteria</taxon>
        <taxon>Sphingomonadales</taxon>
        <taxon>Sphingomonadaceae</taxon>
        <taxon>Sphingomonas</taxon>
    </lineage>
</organism>
<dbReference type="SUPFAM" id="SSF50022">
    <property type="entry name" value="ISP domain"/>
    <property type="match status" value="1"/>
</dbReference>
<evidence type="ECO:0000256" key="4">
    <source>
        <dbReference type="ARBA" id="ARBA00023004"/>
    </source>
</evidence>
<dbReference type="Proteomes" id="UP001596977">
    <property type="component" value="Unassembled WGS sequence"/>
</dbReference>
<dbReference type="Pfam" id="PF19112">
    <property type="entry name" value="VanA_C"/>
    <property type="match status" value="1"/>
</dbReference>
<dbReference type="PANTHER" id="PTHR21266">
    <property type="entry name" value="IRON-SULFUR DOMAIN CONTAINING PROTEIN"/>
    <property type="match status" value="1"/>
</dbReference>
<keyword evidence="3" id="KW-0560">Oxidoreductase</keyword>
<dbReference type="InterPro" id="IPR036922">
    <property type="entry name" value="Rieske_2Fe-2S_sf"/>
</dbReference>
<dbReference type="PANTHER" id="PTHR21266:SF60">
    <property type="entry name" value="3-KETOSTEROID-9-ALPHA-MONOOXYGENASE, OXYGENASE COMPONENT"/>
    <property type="match status" value="1"/>
</dbReference>
<feature type="domain" description="Rieske" evidence="6">
    <location>
        <begin position="9"/>
        <end position="112"/>
    </location>
</feature>
<dbReference type="InterPro" id="IPR017941">
    <property type="entry name" value="Rieske_2Fe-2S"/>
</dbReference>
<keyword evidence="2" id="KW-0479">Metal-binding</keyword>
<dbReference type="Gene3D" id="3.90.380.10">
    <property type="entry name" value="Naphthalene 1,2-dioxygenase Alpha Subunit, Chain A, domain 1"/>
    <property type="match status" value="1"/>
</dbReference>
<evidence type="ECO:0000313" key="7">
    <source>
        <dbReference type="EMBL" id="MFD0947373.1"/>
    </source>
</evidence>
<evidence type="ECO:0000256" key="5">
    <source>
        <dbReference type="ARBA" id="ARBA00023014"/>
    </source>
</evidence>
<comment type="caution">
    <text evidence="7">The sequence shown here is derived from an EMBL/GenBank/DDBJ whole genome shotgun (WGS) entry which is preliminary data.</text>
</comment>
<dbReference type="InterPro" id="IPR044043">
    <property type="entry name" value="VanA_C_cat"/>
</dbReference>
<gene>
    <name evidence="7" type="ORF">ACFQ1E_13570</name>
</gene>
<accession>A0ABW3HB20</accession>
<keyword evidence="5" id="KW-0411">Iron-sulfur</keyword>
<evidence type="ECO:0000256" key="2">
    <source>
        <dbReference type="ARBA" id="ARBA00022723"/>
    </source>
</evidence>
<proteinExistence type="predicted"/>
<dbReference type="SUPFAM" id="SSF55961">
    <property type="entry name" value="Bet v1-like"/>
    <property type="match status" value="1"/>
</dbReference>
<keyword evidence="8" id="KW-1185">Reference proteome</keyword>
<reference evidence="8" key="1">
    <citation type="journal article" date="2019" name="Int. J. Syst. Evol. Microbiol.">
        <title>The Global Catalogue of Microorganisms (GCM) 10K type strain sequencing project: providing services to taxonomists for standard genome sequencing and annotation.</title>
        <authorList>
            <consortium name="The Broad Institute Genomics Platform"/>
            <consortium name="The Broad Institute Genome Sequencing Center for Infectious Disease"/>
            <person name="Wu L."/>
            <person name="Ma J."/>
        </authorList>
    </citation>
    <scope>NUCLEOTIDE SEQUENCE [LARGE SCALE GENOMIC DNA]</scope>
    <source>
        <strain evidence="8">CCUG 62982</strain>
    </source>
</reference>
<dbReference type="Gene3D" id="2.102.10.10">
    <property type="entry name" value="Rieske [2Fe-2S] iron-sulphur domain"/>
    <property type="match status" value="1"/>
</dbReference>
<keyword evidence="4" id="KW-0408">Iron</keyword>
<sequence>MLSILKNAWYAAAFSEELADAPLARKLAGEDAVLFRTADGAAAMLRDRCPHRFSPLSEGQVEGDTIRCPYHGLRFDSAGRCVHNPHLGKEAPFPAADTRAWPVMERYGVIWFWPGDPAAANPDSLPRVAFLEDPEYALVRGRLHVRGHYELVVDNLLDLSHAAFIHPQFGGGRHATETVLKATKQRLERRERSIVNHRMRSGLGPSSAHVKLFGMDPDVPVHSDTTMTWYPPAFLDFAVGSWEMDKGRDSGVHIPQLHTITPETEFTSHYFFINGRNRRQDEPEVDKALLDFFDLAFRQQDEPMIELVQKNMGAVSDINQLNPILLATDAAPVSARRMLAALIAEEQAAEGADGAR</sequence>
<evidence type="ECO:0000313" key="8">
    <source>
        <dbReference type="Proteomes" id="UP001596977"/>
    </source>
</evidence>
<keyword evidence="1" id="KW-0001">2Fe-2S</keyword>